<accession>A0AAW9QSN0</accession>
<feature type="domain" description="Histidine kinase" evidence="9">
    <location>
        <begin position="205"/>
        <end position="422"/>
    </location>
</feature>
<dbReference type="CDD" id="cd16922">
    <property type="entry name" value="HATPase_EvgS-ArcB-TorS-like"/>
    <property type="match status" value="1"/>
</dbReference>
<dbReference type="Gene3D" id="3.30.565.10">
    <property type="entry name" value="Histidine kinase-like ATPase, C-terminal domain"/>
    <property type="match status" value="1"/>
</dbReference>
<evidence type="ECO:0000256" key="3">
    <source>
        <dbReference type="ARBA" id="ARBA00012438"/>
    </source>
</evidence>
<keyword evidence="11" id="KW-1185">Reference proteome</keyword>
<dbReference type="InterPro" id="IPR036890">
    <property type="entry name" value="HATPase_C_sf"/>
</dbReference>
<dbReference type="Gene3D" id="1.10.287.130">
    <property type="match status" value="1"/>
</dbReference>
<dbReference type="FunFam" id="3.30.565.10:FF:000010">
    <property type="entry name" value="Sensor histidine kinase RcsC"/>
    <property type="match status" value="1"/>
</dbReference>
<protein>
    <recommendedName>
        <fullName evidence="8">Circadian input-output histidine kinase CikA</fullName>
        <ecNumber evidence="3">2.7.13.3</ecNumber>
    </recommendedName>
</protein>
<keyword evidence="4" id="KW-0597">Phosphoprotein</keyword>
<dbReference type="CDD" id="cd00082">
    <property type="entry name" value="HisKA"/>
    <property type="match status" value="1"/>
</dbReference>
<dbReference type="EMBL" id="JBAFSM010000065">
    <property type="protein sequence ID" value="MEG3439910.1"/>
    <property type="molecule type" value="Genomic_DNA"/>
</dbReference>
<evidence type="ECO:0000313" key="10">
    <source>
        <dbReference type="EMBL" id="MEG3439910.1"/>
    </source>
</evidence>
<dbReference type="PANTHER" id="PTHR43711:SF31">
    <property type="entry name" value="HISTIDINE KINASE"/>
    <property type="match status" value="1"/>
</dbReference>
<dbReference type="AlphaFoldDB" id="A0AAW9QSN0"/>
<keyword evidence="7" id="KW-0902">Two-component regulatory system</keyword>
<dbReference type="InterPro" id="IPR003594">
    <property type="entry name" value="HATPase_dom"/>
</dbReference>
<dbReference type="SUPFAM" id="SSF55781">
    <property type="entry name" value="GAF domain-like"/>
    <property type="match status" value="1"/>
</dbReference>
<evidence type="ECO:0000256" key="8">
    <source>
        <dbReference type="ARBA" id="ARBA00074306"/>
    </source>
</evidence>
<dbReference type="InterPro" id="IPR003661">
    <property type="entry name" value="HisK_dim/P_dom"/>
</dbReference>
<organism evidence="10 11">
    <name type="scientific">Pannus brasiliensis CCIBt3594</name>
    <dbReference type="NCBI Taxonomy" id="1427578"/>
    <lineage>
        <taxon>Bacteria</taxon>
        <taxon>Bacillati</taxon>
        <taxon>Cyanobacteriota</taxon>
        <taxon>Cyanophyceae</taxon>
        <taxon>Oscillatoriophycideae</taxon>
        <taxon>Chroococcales</taxon>
        <taxon>Microcystaceae</taxon>
        <taxon>Pannus</taxon>
    </lineage>
</organism>
<evidence type="ECO:0000256" key="1">
    <source>
        <dbReference type="ARBA" id="ARBA00000085"/>
    </source>
</evidence>
<dbReference type="RefSeq" id="WP_332867381.1">
    <property type="nucleotide sequence ID" value="NZ_JBAFSM010000065.1"/>
</dbReference>
<evidence type="ECO:0000256" key="4">
    <source>
        <dbReference type="ARBA" id="ARBA00022553"/>
    </source>
</evidence>
<dbReference type="SMART" id="SM00388">
    <property type="entry name" value="HisKA"/>
    <property type="match status" value="1"/>
</dbReference>
<dbReference type="InterPro" id="IPR005467">
    <property type="entry name" value="His_kinase_dom"/>
</dbReference>
<comment type="catalytic activity">
    <reaction evidence="1">
        <text>ATP + protein L-histidine = ADP + protein N-phospho-L-histidine.</text>
        <dbReference type="EC" id="2.7.13.3"/>
    </reaction>
</comment>
<evidence type="ECO:0000256" key="7">
    <source>
        <dbReference type="ARBA" id="ARBA00023012"/>
    </source>
</evidence>
<dbReference type="SMART" id="SM00387">
    <property type="entry name" value="HATPase_c"/>
    <property type="match status" value="1"/>
</dbReference>
<keyword evidence="6 10" id="KW-0418">Kinase</keyword>
<comment type="caution">
    <text evidence="10">The sequence shown here is derived from an EMBL/GenBank/DDBJ whole genome shotgun (WGS) entry which is preliminary data.</text>
</comment>
<dbReference type="SUPFAM" id="SSF47384">
    <property type="entry name" value="Homodimeric domain of signal transducing histidine kinase"/>
    <property type="match status" value="1"/>
</dbReference>
<dbReference type="Pfam" id="PF02518">
    <property type="entry name" value="HATPase_c"/>
    <property type="match status" value="1"/>
</dbReference>
<evidence type="ECO:0000256" key="5">
    <source>
        <dbReference type="ARBA" id="ARBA00022679"/>
    </source>
</evidence>
<dbReference type="InterPro" id="IPR036097">
    <property type="entry name" value="HisK_dim/P_sf"/>
</dbReference>
<keyword evidence="5" id="KW-0808">Transferase</keyword>
<comment type="similarity">
    <text evidence="2">In the N-terminal section; belongs to the phytochrome family.</text>
</comment>
<sequence>MTQPLQQTDLDASPFPLDTIREQILVGERLLENTLRILIDAFGATDGAILDSDLDSGKVLYRTSIEAGNSPSIESSYFLCQCLQNRLSGGETIALSRREGSFSPFLTASLEDESIDALTIVPLRVQHPSIDATESIAIGFLCLYYRDNRPRPFVSPSDSTIQHLTGQCALLLQQARHLSKIEREYREKQQLQADLHGRIQEYLAHITHELRAPLAGILGFARMLQEQIYGTLTDKQHQYIGAIASSGEHLLSLVNDFQDISKIEANFEEIFLERLVVRDICLASLSIVQVKAEEQGLDLQLQIAPEVDFCQADQQRLKQILVNLLSNAIKFTEIGSVTLKVEPKGDRLTFSVIDTGIGIAPEDQGKLFQPFQQIQSSLSKKHKGTGLGLALSRKLARLHGGDISLISEKGKGSCFILEIPRG</sequence>
<dbReference type="Proteomes" id="UP001328733">
    <property type="component" value="Unassembled WGS sequence"/>
</dbReference>
<dbReference type="SUPFAM" id="SSF55874">
    <property type="entry name" value="ATPase domain of HSP90 chaperone/DNA topoisomerase II/histidine kinase"/>
    <property type="match status" value="1"/>
</dbReference>
<dbReference type="GO" id="GO:0000155">
    <property type="term" value="F:phosphorelay sensor kinase activity"/>
    <property type="evidence" value="ECO:0007669"/>
    <property type="project" value="InterPro"/>
</dbReference>
<dbReference type="PROSITE" id="PS50109">
    <property type="entry name" value="HIS_KIN"/>
    <property type="match status" value="1"/>
</dbReference>
<proteinExistence type="inferred from homology"/>
<evidence type="ECO:0000259" key="9">
    <source>
        <dbReference type="PROSITE" id="PS50109"/>
    </source>
</evidence>
<gene>
    <name evidence="10" type="ORF">V0288_22475</name>
</gene>
<dbReference type="InterPro" id="IPR004358">
    <property type="entry name" value="Sig_transdc_His_kin-like_C"/>
</dbReference>
<name>A0AAW9QSN0_9CHRO</name>
<evidence type="ECO:0000313" key="11">
    <source>
        <dbReference type="Proteomes" id="UP001328733"/>
    </source>
</evidence>
<dbReference type="Gene3D" id="3.30.450.40">
    <property type="match status" value="1"/>
</dbReference>
<dbReference type="InterPro" id="IPR050736">
    <property type="entry name" value="Sensor_HK_Regulatory"/>
</dbReference>
<evidence type="ECO:0000256" key="2">
    <source>
        <dbReference type="ARBA" id="ARBA00006402"/>
    </source>
</evidence>
<dbReference type="PANTHER" id="PTHR43711">
    <property type="entry name" value="TWO-COMPONENT HISTIDINE KINASE"/>
    <property type="match status" value="1"/>
</dbReference>
<dbReference type="PRINTS" id="PR00344">
    <property type="entry name" value="BCTRLSENSOR"/>
</dbReference>
<dbReference type="EC" id="2.7.13.3" evidence="3"/>
<dbReference type="InterPro" id="IPR029016">
    <property type="entry name" value="GAF-like_dom_sf"/>
</dbReference>
<dbReference type="Pfam" id="PF00512">
    <property type="entry name" value="HisKA"/>
    <property type="match status" value="1"/>
</dbReference>
<evidence type="ECO:0000256" key="6">
    <source>
        <dbReference type="ARBA" id="ARBA00022777"/>
    </source>
</evidence>
<reference evidence="10 11" key="1">
    <citation type="submission" date="2024-01" db="EMBL/GenBank/DDBJ databases">
        <title>Genomic insights into the taxonomy and metabolism of the cyanobacterium Pannus brasiliensis CCIBt3594.</title>
        <authorList>
            <person name="Machado M."/>
            <person name="Botero N.B."/>
            <person name="Andreote A.P.D."/>
            <person name="Feitosa A.M.T."/>
            <person name="Popin R."/>
            <person name="Sivonen K."/>
            <person name="Fiore M.F."/>
        </authorList>
    </citation>
    <scope>NUCLEOTIDE SEQUENCE [LARGE SCALE GENOMIC DNA]</scope>
    <source>
        <strain evidence="10 11">CCIBt3594</strain>
    </source>
</reference>